<evidence type="ECO:0000256" key="6">
    <source>
        <dbReference type="ARBA" id="ARBA00022833"/>
    </source>
</evidence>
<evidence type="ECO:0000313" key="12">
    <source>
        <dbReference type="Proteomes" id="UP001253545"/>
    </source>
</evidence>
<dbReference type="PROSITE" id="PS00143">
    <property type="entry name" value="INSULINASE"/>
    <property type="match status" value="1"/>
</dbReference>
<reference evidence="11 12" key="1">
    <citation type="submission" date="2023-09" db="EMBL/GenBank/DDBJ databases">
        <authorList>
            <person name="Rey-Velasco X."/>
        </authorList>
    </citation>
    <scope>NUCLEOTIDE SEQUENCE [LARGE SCALE GENOMIC DNA]</scope>
    <source>
        <strain evidence="11 12">P117</strain>
    </source>
</reference>
<keyword evidence="12" id="KW-1185">Reference proteome</keyword>
<dbReference type="Pfam" id="PF22456">
    <property type="entry name" value="PqqF-like_C_4"/>
    <property type="match status" value="1"/>
</dbReference>
<gene>
    <name evidence="11" type="ORF">RM552_07670</name>
</gene>
<evidence type="ECO:0000313" key="11">
    <source>
        <dbReference type="EMBL" id="MDT0594712.1"/>
    </source>
</evidence>
<comment type="similarity">
    <text evidence="2">Belongs to the peptidase M16 family.</text>
</comment>
<name>A0ABU2ZTI2_9ALTE</name>
<evidence type="ECO:0000259" key="9">
    <source>
        <dbReference type="Pfam" id="PF16187"/>
    </source>
</evidence>
<keyword evidence="6" id="KW-0862">Zinc</keyword>
<dbReference type="RefSeq" id="WP_311368172.1">
    <property type="nucleotide sequence ID" value="NZ_JAVRHX010000001.1"/>
</dbReference>
<protein>
    <submittedName>
        <fullName evidence="11">Insulinase family protein</fullName>
    </submittedName>
</protein>
<feature type="domain" description="Peptidase M16 middle/third" evidence="9">
    <location>
        <begin position="415"/>
        <end position="659"/>
    </location>
</feature>
<keyword evidence="5" id="KW-0378">Hydrolase</keyword>
<dbReference type="InterPro" id="IPR032632">
    <property type="entry name" value="Peptidase_M16_M"/>
</dbReference>
<dbReference type="InterPro" id="IPR054734">
    <property type="entry name" value="PqqF-like_C_4"/>
</dbReference>
<dbReference type="SUPFAM" id="SSF63411">
    <property type="entry name" value="LuxS/MPP-like metallohydrolase"/>
    <property type="match status" value="4"/>
</dbReference>
<evidence type="ECO:0000256" key="1">
    <source>
        <dbReference type="ARBA" id="ARBA00001947"/>
    </source>
</evidence>
<sequence>MLDQYSVDYGVNLVFIENCQQKNGDALKKKHPQNAAVSISIGHGHFHTENYPEGITHLLEHMLFSSSANTHSECLDQHLFKSHGQTNAWTQDTCMNFQLSCKFSGFTEACELLLDKMTSPLFLEEEIQQEILAIDAEFKLKQKDQARQLLSVQKATCNRKHPFVRFSTGNQASFSAHSTYALQSALKNVHREILMSAPIAICIGIPSANYNETTLASLKTLFYTYFKAKRQPNSFSANNLTTRLSDLPLYKQSQEARYIEIKDTRDPKQLIVSFNLIGDHCNASEMVFVTLAHIMESKHKHGLYSMLAAQDYVYELSCGHKEIDPFNREFSVYLSLTNEGCKEQKHIVKYVLDYLHFIRKSGIEAWRFREKEAQHALQNRTIKHASLLTKCIYLSQELLSQTSATKIANTVELTDEISDHHYDAELAHKGYRKIVDQLILDKCRVYFIADDVSTKQLTPYYDVAFSDQALSLQDNTREYGFLKPRKNPYMSSQNFLVKQQIKTNEIYRLKSANIDFKFYQHTFFKCPNGECYLSINDTQMYGTKQKVLAKKVWLSCLNEFLSEQFFDVDLANMRFRVYSHHHGFSLHTGGLSERQLLLLIEITNAIKGFLPTEKSIDKHLKLLQIQDKKITQQKPFNSLFATLNQKYQADIISISELLQSSDSVDTAALLVQFKKYFNDNYVESLVVGNWSLQAINRLFKQFETRFSNHSNDAKTHTHKPSKTTVSINTSEHIHYQNKECTHEHLIWHCIPLLNEQEKLTLEGGNEAAKTTILTLSARSLLMEKLLSQFVFKILRQKYSMGYLLGVGYKPIGSYPGVVMYIDSPTHTANQIHTAMCEIIRQTTDWLDQNKSEMKKLVNELIEQVTPNEVSIDQTAARAWSHFEDVNPLLAYKDLIIALQEVDVDQLKTTLGNMLKNSDGQLILTQSPHIDSGINMP</sequence>
<dbReference type="Proteomes" id="UP001253545">
    <property type="component" value="Unassembled WGS sequence"/>
</dbReference>
<evidence type="ECO:0000256" key="5">
    <source>
        <dbReference type="ARBA" id="ARBA00022801"/>
    </source>
</evidence>
<evidence type="ECO:0000259" key="8">
    <source>
        <dbReference type="Pfam" id="PF00675"/>
    </source>
</evidence>
<dbReference type="InterPro" id="IPR050626">
    <property type="entry name" value="Peptidase_M16"/>
</dbReference>
<dbReference type="Gene3D" id="3.30.830.10">
    <property type="entry name" value="Metalloenzyme, LuxS/M16 peptidase-like"/>
    <property type="match status" value="4"/>
</dbReference>
<feature type="domain" description="Coenzyme PQQ synthesis protein F-like C-terminal lobe" evidence="10">
    <location>
        <begin position="781"/>
        <end position="879"/>
    </location>
</feature>
<feature type="domain" description="Peptidase M16 N-terminal" evidence="8">
    <location>
        <begin position="30"/>
        <end position="147"/>
    </location>
</feature>
<dbReference type="Pfam" id="PF16187">
    <property type="entry name" value="Peptidase_M16_M"/>
    <property type="match status" value="1"/>
</dbReference>
<dbReference type="EMBL" id="JAVRHX010000001">
    <property type="protein sequence ID" value="MDT0594712.1"/>
    <property type="molecule type" value="Genomic_DNA"/>
</dbReference>
<evidence type="ECO:0000256" key="7">
    <source>
        <dbReference type="ARBA" id="ARBA00023049"/>
    </source>
</evidence>
<comment type="caution">
    <text evidence="11">The sequence shown here is derived from an EMBL/GenBank/DDBJ whole genome shotgun (WGS) entry which is preliminary data.</text>
</comment>
<keyword evidence="4" id="KW-0479">Metal-binding</keyword>
<evidence type="ECO:0000256" key="3">
    <source>
        <dbReference type="ARBA" id="ARBA00022670"/>
    </source>
</evidence>
<accession>A0ABU2ZTI2</accession>
<dbReference type="Pfam" id="PF00675">
    <property type="entry name" value="Peptidase_M16"/>
    <property type="match status" value="1"/>
</dbReference>
<keyword evidence="7" id="KW-0482">Metalloprotease</keyword>
<dbReference type="InterPro" id="IPR011249">
    <property type="entry name" value="Metalloenz_LuxS/M16"/>
</dbReference>
<evidence type="ECO:0000256" key="2">
    <source>
        <dbReference type="ARBA" id="ARBA00007261"/>
    </source>
</evidence>
<comment type="cofactor">
    <cofactor evidence="1">
        <name>Zn(2+)</name>
        <dbReference type="ChEBI" id="CHEBI:29105"/>
    </cofactor>
</comment>
<evidence type="ECO:0000259" key="10">
    <source>
        <dbReference type="Pfam" id="PF22456"/>
    </source>
</evidence>
<keyword evidence="3" id="KW-0645">Protease</keyword>
<organism evidence="11 12">
    <name type="scientific">Glaciecola petra</name>
    <dbReference type="NCBI Taxonomy" id="3075602"/>
    <lineage>
        <taxon>Bacteria</taxon>
        <taxon>Pseudomonadati</taxon>
        <taxon>Pseudomonadota</taxon>
        <taxon>Gammaproteobacteria</taxon>
        <taxon>Alteromonadales</taxon>
        <taxon>Alteromonadaceae</taxon>
        <taxon>Glaciecola</taxon>
    </lineage>
</organism>
<proteinExistence type="inferred from homology"/>
<evidence type="ECO:0000256" key="4">
    <source>
        <dbReference type="ARBA" id="ARBA00022723"/>
    </source>
</evidence>
<dbReference type="PANTHER" id="PTHR43690:SF18">
    <property type="entry name" value="INSULIN-DEGRADING ENZYME-RELATED"/>
    <property type="match status" value="1"/>
</dbReference>
<dbReference type="PANTHER" id="PTHR43690">
    <property type="entry name" value="NARDILYSIN"/>
    <property type="match status" value="1"/>
</dbReference>
<dbReference type="InterPro" id="IPR011765">
    <property type="entry name" value="Pept_M16_N"/>
</dbReference>
<dbReference type="InterPro" id="IPR001431">
    <property type="entry name" value="Pept_M16_Zn_BS"/>
</dbReference>